<dbReference type="PANTHER" id="PTHR43798:SF33">
    <property type="entry name" value="HYDROLASE, PUTATIVE (AFU_ORTHOLOGUE AFUA_2G14860)-RELATED"/>
    <property type="match status" value="1"/>
</dbReference>
<evidence type="ECO:0000313" key="3">
    <source>
        <dbReference type="Proteomes" id="UP000683246"/>
    </source>
</evidence>
<dbReference type="KEGG" id="vpy:HZI73_21705"/>
<dbReference type="EMBL" id="CP058649">
    <property type="protein sequence ID" value="QUI24755.1"/>
    <property type="molecule type" value="Genomic_DNA"/>
</dbReference>
<dbReference type="GO" id="GO:0016020">
    <property type="term" value="C:membrane"/>
    <property type="evidence" value="ECO:0007669"/>
    <property type="project" value="TreeGrafter"/>
</dbReference>
<dbReference type="GO" id="GO:0016787">
    <property type="term" value="F:hydrolase activity"/>
    <property type="evidence" value="ECO:0007669"/>
    <property type="project" value="UniProtKB-KW"/>
</dbReference>
<dbReference type="AlphaFoldDB" id="A0A8J8MN01"/>
<dbReference type="Proteomes" id="UP000683246">
    <property type="component" value="Chromosome"/>
</dbReference>
<dbReference type="Pfam" id="PF00561">
    <property type="entry name" value="Abhydrolase_1"/>
    <property type="match status" value="1"/>
</dbReference>
<keyword evidence="3" id="KW-1185">Reference proteome</keyword>
<sequence>MYNNCVSPQYFNRVCPEFPLLHLKKIETIHVNGANNFRISVKITGNPKGIPIVFIHGFSESWLLWNFQLNSPMLLKKHRLIAIDMRGQGESQPKSLDLNNYKQGSLYAQDINAVFKELDIMNAIVVAHSLGGTWFSDYLLAFGTTRIRGVLFVASPIDVNTPMANALFTEQLLDVIPFVTDPCLQTTAIGLGRFISLLFNCRITKNNLEELLSYISLVPSQIRENLLLHEPLSAKDVLPYIDVPVLVMHSYKDRVINFQASVRVNKLAPKSKLILFREIGHSIFAEMPKTFNRILCQFAIRPDIDKKHLV</sequence>
<dbReference type="Gene3D" id="3.40.50.1820">
    <property type="entry name" value="alpha/beta hydrolase"/>
    <property type="match status" value="1"/>
</dbReference>
<accession>A0A8J8MN01</accession>
<protein>
    <submittedName>
        <fullName evidence="2">Alpha/beta hydrolase</fullName>
    </submittedName>
</protein>
<dbReference type="RefSeq" id="WP_212695450.1">
    <property type="nucleotide sequence ID" value="NZ_CP058649.1"/>
</dbReference>
<evidence type="ECO:0000259" key="1">
    <source>
        <dbReference type="Pfam" id="PF00561"/>
    </source>
</evidence>
<dbReference type="InterPro" id="IPR000073">
    <property type="entry name" value="AB_hydrolase_1"/>
</dbReference>
<dbReference type="InterPro" id="IPR029058">
    <property type="entry name" value="AB_hydrolase_fold"/>
</dbReference>
<name>A0A8J8MN01_9FIRM</name>
<keyword evidence="2" id="KW-0378">Hydrolase</keyword>
<dbReference type="PANTHER" id="PTHR43798">
    <property type="entry name" value="MONOACYLGLYCEROL LIPASE"/>
    <property type="match status" value="1"/>
</dbReference>
<gene>
    <name evidence="2" type="ORF">HZI73_21705</name>
</gene>
<dbReference type="SUPFAM" id="SSF53474">
    <property type="entry name" value="alpha/beta-Hydrolases"/>
    <property type="match status" value="1"/>
</dbReference>
<reference evidence="2" key="1">
    <citation type="submission" date="2020-07" db="EMBL/GenBank/DDBJ databases">
        <title>Vallitalea pronyensis genome.</title>
        <authorList>
            <person name="Postec A."/>
        </authorList>
    </citation>
    <scope>NUCLEOTIDE SEQUENCE</scope>
    <source>
        <strain evidence="2">FatNI3</strain>
    </source>
</reference>
<proteinExistence type="predicted"/>
<dbReference type="InterPro" id="IPR050266">
    <property type="entry name" value="AB_hydrolase_sf"/>
</dbReference>
<evidence type="ECO:0000313" key="2">
    <source>
        <dbReference type="EMBL" id="QUI24755.1"/>
    </source>
</evidence>
<feature type="domain" description="AB hydrolase-1" evidence="1">
    <location>
        <begin position="51"/>
        <end position="286"/>
    </location>
</feature>
<organism evidence="2 3">
    <name type="scientific">Vallitalea pronyensis</name>
    <dbReference type="NCBI Taxonomy" id="1348613"/>
    <lineage>
        <taxon>Bacteria</taxon>
        <taxon>Bacillati</taxon>
        <taxon>Bacillota</taxon>
        <taxon>Clostridia</taxon>
        <taxon>Lachnospirales</taxon>
        <taxon>Vallitaleaceae</taxon>
        <taxon>Vallitalea</taxon>
    </lineage>
</organism>